<keyword evidence="1" id="KW-0479">Metal-binding</keyword>
<evidence type="ECO:0000256" key="1">
    <source>
        <dbReference type="ARBA" id="ARBA00022723"/>
    </source>
</evidence>
<dbReference type="GO" id="GO:0005509">
    <property type="term" value="F:calcium ion binding"/>
    <property type="evidence" value="ECO:0007669"/>
    <property type="project" value="InterPro"/>
</dbReference>
<evidence type="ECO:0000256" key="2">
    <source>
        <dbReference type="ARBA" id="ARBA00022737"/>
    </source>
</evidence>
<dbReference type="EMBL" id="JYDI01000065">
    <property type="protein sequence ID" value="KRY54772.1"/>
    <property type="molecule type" value="Genomic_DNA"/>
</dbReference>
<organism evidence="8 9">
    <name type="scientific">Trichinella britovi</name>
    <name type="common">Parasitic roundworm</name>
    <dbReference type="NCBI Taxonomy" id="45882"/>
    <lineage>
        <taxon>Eukaryota</taxon>
        <taxon>Metazoa</taxon>
        <taxon>Ecdysozoa</taxon>
        <taxon>Nematoda</taxon>
        <taxon>Enoplea</taxon>
        <taxon>Dorylaimia</taxon>
        <taxon>Trichinellida</taxon>
        <taxon>Trichinellidae</taxon>
        <taxon>Trichinella</taxon>
    </lineage>
</organism>
<feature type="non-terminal residue" evidence="8">
    <location>
        <position position="1"/>
    </location>
</feature>
<dbReference type="InterPro" id="IPR000754">
    <property type="entry name" value="Ribosomal_uS9"/>
</dbReference>
<comment type="subunit">
    <text evidence="6">Myosin is a hexamer of 2 heavy chains and 4 light chains (two regulatory light chains and two essential light chains).</text>
</comment>
<evidence type="ECO:0000256" key="4">
    <source>
        <dbReference type="ARBA" id="ARBA00022980"/>
    </source>
</evidence>
<accession>A0A0V1CZY4</accession>
<dbReference type="SMART" id="SM00054">
    <property type="entry name" value="EFh"/>
    <property type="match status" value="2"/>
</dbReference>
<dbReference type="Proteomes" id="UP000054653">
    <property type="component" value="Unassembled WGS sequence"/>
</dbReference>
<dbReference type="SUPFAM" id="SSF54211">
    <property type="entry name" value="Ribosomal protein S5 domain 2-like"/>
    <property type="match status" value="1"/>
</dbReference>
<dbReference type="GO" id="GO:1990904">
    <property type="term" value="C:ribonucleoprotein complex"/>
    <property type="evidence" value="ECO:0007669"/>
    <property type="project" value="UniProtKB-KW"/>
</dbReference>
<protein>
    <submittedName>
        <fullName evidence="8">Putative myosin regulatory light chain</fullName>
    </submittedName>
</protein>
<feature type="domain" description="EF-hand" evidence="7">
    <location>
        <begin position="433"/>
        <end position="468"/>
    </location>
</feature>
<keyword evidence="3" id="KW-0106">Calcium</keyword>
<dbReference type="InterPro" id="IPR014721">
    <property type="entry name" value="Ribsml_uS5_D2-typ_fold_subgr"/>
</dbReference>
<dbReference type="GO" id="GO:0006412">
    <property type="term" value="P:translation"/>
    <property type="evidence" value="ECO:0007669"/>
    <property type="project" value="InterPro"/>
</dbReference>
<dbReference type="InterPro" id="IPR020568">
    <property type="entry name" value="Ribosomal_Su5_D2-typ_SF"/>
</dbReference>
<dbReference type="Gene3D" id="1.10.238.10">
    <property type="entry name" value="EF-hand"/>
    <property type="match status" value="2"/>
</dbReference>
<dbReference type="CDD" id="cd00051">
    <property type="entry name" value="EFh"/>
    <property type="match status" value="1"/>
</dbReference>
<evidence type="ECO:0000313" key="9">
    <source>
        <dbReference type="Proteomes" id="UP000054653"/>
    </source>
</evidence>
<dbReference type="GO" id="GO:0002119">
    <property type="term" value="P:nematode larval development"/>
    <property type="evidence" value="ECO:0007669"/>
    <property type="project" value="UniProtKB-ARBA"/>
</dbReference>
<keyword evidence="9" id="KW-1185">Reference proteome</keyword>
<keyword evidence="4" id="KW-0689">Ribosomal protein</keyword>
<dbReference type="Pfam" id="PF13499">
    <property type="entry name" value="EF-hand_7"/>
    <property type="match status" value="1"/>
</dbReference>
<dbReference type="PROSITE" id="PS50222">
    <property type="entry name" value="EF_HAND_2"/>
    <property type="match status" value="2"/>
</dbReference>
<dbReference type="InterPro" id="IPR018247">
    <property type="entry name" value="EF_Hand_1_Ca_BS"/>
</dbReference>
<gene>
    <name evidence="8" type="primary">mlc-4</name>
    <name evidence="8" type="ORF">T03_7649</name>
</gene>
<feature type="domain" description="EF-hand" evidence="7">
    <location>
        <begin position="502"/>
        <end position="537"/>
    </location>
</feature>
<evidence type="ECO:0000259" key="7">
    <source>
        <dbReference type="PROSITE" id="PS50222"/>
    </source>
</evidence>
<dbReference type="InterPro" id="IPR050403">
    <property type="entry name" value="Myosin_RLC"/>
</dbReference>
<dbReference type="Pfam" id="PF00380">
    <property type="entry name" value="Ribosomal_S9"/>
    <property type="match status" value="1"/>
</dbReference>
<evidence type="ECO:0000256" key="3">
    <source>
        <dbReference type="ARBA" id="ARBA00022837"/>
    </source>
</evidence>
<name>A0A0V1CZY4_TRIBR</name>
<reference evidence="8 9" key="1">
    <citation type="submission" date="2015-01" db="EMBL/GenBank/DDBJ databases">
        <title>Evolution of Trichinella species and genotypes.</title>
        <authorList>
            <person name="Korhonen P.K."/>
            <person name="Edoardo P."/>
            <person name="Giuseppe L.R."/>
            <person name="Gasser R.B."/>
        </authorList>
    </citation>
    <scope>NUCLEOTIDE SEQUENCE [LARGE SCALE GENOMIC DNA]</scope>
    <source>
        <strain evidence="8">ISS120</strain>
    </source>
</reference>
<proteinExistence type="predicted"/>
<dbReference type="SUPFAM" id="SSF47473">
    <property type="entry name" value="EF-hand"/>
    <property type="match status" value="1"/>
</dbReference>
<dbReference type="PANTHER" id="PTHR23049">
    <property type="entry name" value="MYOSIN REGULATORY LIGHT CHAIN 2"/>
    <property type="match status" value="1"/>
</dbReference>
<dbReference type="InterPro" id="IPR011992">
    <property type="entry name" value="EF-hand-dom_pair"/>
</dbReference>
<comment type="caution">
    <text evidence="8">The sequence shown here is derived from an EMBL/GenBank/DDBJ whole genome shotgun (WGS) entry which is preliminary data.</text>
</comment>
<dbReference type="Gene3D" id="3.30.230.10">
    <property type="match status" value="1"/>
</dbReference>
<evidence type="ECO:0000256" key="5">
    <source>
        <dbReference type="ARBA" id="ARBA00023274"/>
    </source>
</evidence>
<keyword evidence="2" id="KW-0677">Repeat</keyword>
<dbReference type="GO" id="GO:0003735">
    <property type="term" value="F:structural constituent of ribosome"/>
    <property type="evidence" value="ECO:0007669"/>
    <property type="project" value="InterPro"/>
</dbReference>
<evidence type="ECO:0000313" key="8">
    <source>
        <dbReference type="EMBL" id="KRY54772.1"/>
    </source>
</evidence>
<dbReference type="GO" id="GO:0005840">
    <property type="term" value="C:ribosome"/>
    <property type="evidence" value="ECO:0007669"/>
    <property type="project" value="UniProtKB-KW"/>
</dbReference>
<dbReference type="AlphaFoldDB" id="A0A0V1CZY4"/>
<keyword evidence="5" id="KW-0687">Ribonucleoprotein</keyword>
<dbReference type="InterPro" id="IPR002048">
    <property type="entry name" value="EF_hand_dom"/>
</dbReference>
<dbReference type="PROSITE" id="PS00018">
    <property type="entry name" value="EF_HAND_1"/>
    <property type="match status" value="1"/>
</dbReference>
<dbReference type="FunFam" id="1.10.238.10:FF:000007">
    <property type="entry name" value="Putative myosin regulatory light chain sqh"/>
    <property type="match status" value="1"/>
</dbReference>
<evidence type="ECO:0000256" key="6">
    <source>
        <dbReference type="ARBA" id="ARBA00062955"/>
    </source>
</evidence>
<sequence>LHMENESILFLEMIYIFSNFSMTMMNRYVVKTVRLKMISRRLNSVAGEGVKELPDKLNIQPLSKSFVSSRKIVQISKAMAAYLKSATDRKIKMDIEIEKYELGKRHLANMMGFDADAITKEDIDNAIRYLFPSGLFSLKSRPIMKHPDELFPRIKSAEFDTDGRPFHFLFYTLNASFYQIMFDCAEKTDALQRYEDAQLRKGKFSSEEAHFDTTGTQWISREQLQTMLSENVSEVQYERFLSAMNHLTDQSYSLREKDFIMKFRRRMCDEATTLLTVSTPEILYDEWNRKYAVAVGKRRKHSATVKLYANETTGGGESTKAGAVRHGIALALCAFVSDETKMKLRLNGLLTWDRRRHERKKVAQPGARKKWTWYDKALMRQFQNDEENKSTFAVFVSVDCLQQGMASRVNRKGLNRKRFQRATSNIFAMFSQAQIQEFKEAFNMIDQNRDGFIDKEDLHDMFASLGKDVSDDILDSMINESPGTINFTVFLTLFGEKMTGTDPEEVIRNAFQCFDEEGTGYIKEEYLRELLTTMGDRYTNEQVDELFKDAPIKNNFFNYVEFARMLKHGAVDKDD</sequence>